<dbReference type="InterPro" id="IPR050545">
    <property type="entry name" value="Mycobact_MmpL"/>
</dbReference>
<proteinExistence type="inferred from homology"/>
<feature type="transmembrane region" description="Helical" evidence="8">
    <location>
        <begin position="847"/>
        <end position="873"/>
    </location>
</feature>
<evidence type="ECO:0000313" key="10">
    <source>
        <dbReference type="EMBL" id="KRO07620.1"/>
    </source>
</evidence>
<evidence type="ECO:0000259" key="9">
    <source>
        <dbReference type="Pfam" id="PF03176"/>
    </source>
</evidence>
<feature type="transmembrane region" description="Helical" evidence="8">
    <location>
        <begin position="303"/>
        <end position="336"/>
    </location>
</feature>
<dbReference type="Proteomes" id="UP000051783">
    <property type="component" value="Unassembled WGS sequence"/>
</dbReference>
<evidence type="ECO:0000256" key="4">
    <source>
        <dbReference type="ARBA" id="ARBA00022692"/>
    </source>
</evidence>
<evidence type="ECO:0000256" key="5">
    <source>
        <dbReference type="ARBA" id="ARBA00022989"/>
    </source>
</evidence>
<feature type="transmembrane region" description="Helical" evidence="8">
    <location>
        <begin position="778"/>
        <end position="796"/>
    </location>
</feature>
<feature type="coiled-coil region" evidence="7">
    <location>
        <begin position="485"/>
        <end position="538"/>
    </location>
</feature>
<organism evidence="10 11">
    <name type="scientific">Lactiplantibacillus xiangfangensis</name>
    <dbReference type="NCBI Taxonomy" id="942150"/>
    <lineage>
        <taxon>Bacteria</taxon>
        <taxon>Bacillati</taxon>
        <taxon>Bacillota</taxon>
        <taxon>Bacilli</taxon>
        <taxon>Lactobacillales</taxon>
        <taxon>Lactobacillaceae</taxon>
        <taxon>Lactiplantibacillus</taxon>
    </lineage>
</organism>
<feature type="transmembrane region" description="Helical" evidence="8">
    <location>
        <begin position="744"/>
        <end position="766"/>
    </location>
</feature>
<comment type="caution">
    <text evidence="10">The sequence shown here is derived from an EMBL/GenBank/DDBJ whole genome shotgun (WGS) entry which is preliminary data.</text>
</comment>
<name>A0A0R2M056_9LACO</name>
<feature type="domain" description="Membrane transport protein MMPL" evidence="9">
    <location>
        <begin position="57"/>
        <end position="239"/>
    </location>
</feature>
<feature type="transmembrane region" description="Helical" evidence="8">
    <location>
        <begin position="718"/>
        <end position="737"/>
    </location>
</feature>
<keyword evidence="6 8" id="KW-0472">Membrane</keyword>
<dbReference type="PANTHER" id="PTHR33406">
    <property type="entry name" value="MEMBRANE PROTEIN MJ1562-RELATED"/>
    <property type="match status" value="1"/>
</dbReference>
<keyword evidence="11" id="KW-1185">Reference proteome</keyword>
<keyword evidence="7" id="KW-0175">Coiled coil</keyword>
<feature type="transmembrane region" description="Helical" evidence="8">
    <location>
        <begin position="199"/>
        <end position="219"/>
    </location>
</feature>
<sequence length="894" mass="98376">MRKLLKPKFLFLFFWIIAVFASIAVLPNLESFLTHQEVRTTQSGATSKQQIRWGHGLANTQSLTLVFNNPGGKLTAYQKSQVSKTLSNLNLKADYYGIKQLRTNQMMTNDKKLLTASDGSTEIAVAAVKSSAENLPIVAEQINNAITVSGLNTAVTNPQLVARAHTRQRVREVISAYLIGSAVMLLVLGFIFRSLLVPLINLLTQVIVLITSTSLVTNAQTTWHLPFSTESVVLISLVSLLVTSLLTWSFMRDYWAEDVLADGDKVSLATMAIQYKRWLVVLLPLAIIALVLGQTSWLSLASAWTLAITLVIAALATPTLNYAFTALLGESIYWPGTRAWRPRAKNLWGQFARLSHWQPILGLLAAAILIVPGLLMAKVQYADDNLRPTHQDQLSSAELGQQILTAHFGNGAAEPIVVTIHNAKPMTTQTNLQALDALTTKLQVVKNVARVVSVTQPTGHRLSPFYVKNQIALINADLAGKQVTVTGLQKTIAANQQALQQAETKQHAKSVDKLSDRLNNVATTNDDLLEQIADLNDKLAEPASTPSHTSRINRSFNKLDRLNSRMTRQLNGLVDQQNTVAEQAGRANQKVRKVNKSLKKTTQSLQTLLASLKVTSTYLTGLSNSQIGQSFYLLANGHLNDDYQNSLFTNVSSDQHTTQLTITLSTSPTSATSLKTMKTIKQVVKHGLSATTLSHATFTTSGVTSQQAAHHQLISKHGLTWTILSLAIIAICLWLTLSSFTLSALLTTGLTLLLIASWGWTQLIMTTWFNNGPLSSSVFLWGVGLLSLHWLSLTLMTVHRKHWLQHFDDAQLLRHFYLSGQSVWPLTLFELSYLLPLLLMSDANLHAWAVMGLVGITISNLVVPLVLPGLITWTVRPPKGLKNWLIKHHILTAK</sequence>
<evidence type="ECO:0000256" key="3">
    <source>
        <dbReference type="ARBA" id="ARBA00022475"/>
    </source>
</evidence>
<dbReference type="RefSeq" id="WP_057707939.1">
    <property type="nucleotide sequence ID" value="NZ_JQCL01000103.1"/>
</dbReference>
<comment type="subcellular location">
    <subcellularLocation>
        <location evidence="1">Cell membrane</location>
        <topology evidence="1">Multi-pass membrane protein</topology>
    </subcellularLocation>
</comment>
<dbReference type="Gene3D" id="1.10.287.1490">
    <property type="match status" value="1"/>
</dbReference>
<evidence type="ECO:0000256" key="6">
    <source>
        <dbReference type="ARBA" id="ARBA00023136"/>
    </source>
</evidence>
<dbReference type="SUPFAM" id="SSF82866">
    <property type="entry name" value="Multidrug efflux transporter AcrB transmembrane domain"/>
    <property type="match status" value="1"/>
</dbReference>
<dbReference type="PATRIC" id="fig|942150.3.peg.1607"/>
<dbReference type="AlphaFoldDB" id="A0A0R2M056"/>
<dbReference type="STRING" id="942150.IV64_GL001556"/>
<dbReference type="GO" id="GO:0005886">
    <property type="term" value="C:plasma membrane"/>
    <property type="evidence" value="ECO:0007669"/>
    <property type="project" value="UniProtKB-SubCell"/>
</dbReference>
<dbReference type="EMBL" id="JQCL01000103">
    <property type="protein sequence ID" value="KRO07620.1"/>
    <property type="molecule type" value="Genomic_DNA"/>
</dbReference>
<reference evidence="10 11" key="1">
    <citation type="journal article" date="2015" name="Genome Announc.">
        <title>Expanding the biotechnology potential of lactobacilli through comparative genomics of 213 strains and associated genera.</title>
        <authorList>
            <person name="Sun Z."/>
            <person name="Harris H.M."/>
            <person name="McCann A."/>
            <person name="Guo C."/>
            <person name="Argimon S."/>
            <person name="Zhang W."/>
            <person name="Yang X."/>
            <person name="Jeffery I.B."/>
            <person name="Cooney J.C."/>
            <person name="Kagawa T.F."/>
            <person name="Liu W."/>
            <person name="Song Y."/>
            <person name="Salvetti E."/>
            <person name="Wrobel A."/>
            <person name="Rasinkangas P."/>
            <person name="Parkhill J."/>
            <person name="Rea M.C."/>
            <person name="O'Sullivan O."/>
            <person name="Ritari J."/>
            <person name="Douillard F.P."/>
            <person name="Paul Ross R."/>
            <person name="Yang R."/>
            <person name="Briner A.E."/>
            <person name="Felis G.E."/>
            <person name="de Vos W.M."/>
            <person name="Barrangou R."/>
            <person name="Klaenhammer T.R."/>
            <person name="Caufield P.W."/>
            <person name="Cui Y."/>
            <person name="Zhang H."/>
            <person name="O'Toole P.W."/>
        </authorList>
    </citation>
    <scope>NUCLEOTIDE SEQUENCE [LARGE SCALE GENOMIC DNA]</scope>
    <source>
        <strain evidence="10 11">LMG 26013</strain>
    </source>
</reference>
<keyword evidence="3" id="KW-1003">Cell membrane</keyword>
<evidence type="ECO:0000256" key="2">
    <source>
        <dbReference type="ARBA" id="ARBA00010157"/>
    </source>
</evidence>
<feature type="transmembrane region" description="Helical" evidence="8">
    <location>
        <begin position="357"/>
        <end position="377"/>
    </location>
</feature>
<gene>
    <name evidence="10" type="ORF">IV64_GL001556</name>
</gene>
<protein>
    <submittedName>
        <fullName evidence="10">Integral membrane protein</fullName>
    </submittedName>
</protein>
<feature type="transmembrane region" description="Helical" evidence="8">
    <location>
        <begin position="174"/>
        <end position="192"/>
    </location>
</feature>
<evidence type="ECO:0000256" key="1">
    <source>
        <dbReference type="ARBA" id="ARBA00004651"/>
    </source>
</evidence>
<evidence type="ECO:0000256" key="7">
    <source>
        <dbReference type="SAM" id="Coils"/>
    </source>
</evidence>
<dbReference type="Pfam" id="PF03176">
    <property type="entry name" value="MMPL"/>
    <property type="match status" value="2"/>
</dbReference>
<accession>A0A0R2M056</accession>
<feature type="transmembrane region" description="Helical" evidence="8">
    <location>
        <begin position="278"/>
        <end position="297"/>
    </location>
</feature>
<dbReference type="OrthoDB" id="2321896at2"/>
<feature type="domain" description="Membrane transport protein MMPL" evidence="9">
    <location>
        <begin position="577"/>
        <end position="762"/>
    </location>
</feature>
<keyword evidence="4 8" id="KW-0812">Transmembrane</keyword>
<dbReference type="PANTHER" id="PTHR33406:SF6">
    <property type="entry name" value="MEMBRANE PROTEIN YDGH-RELATED"/>
    <property type="match status" value="1"/>
</dbReference>
<evidence type="ECO:0000256" key="8">
    <source>
        <dbReference type="SAM" id="Phobius"/>
    </source>
</evidence>
<comment type="similarity">
    <text evidence="2">Belongs to the resistance-nodulation-cell division (RND) (TC 2.A.6) family. MmpL subfamily.</text>
</comment>
<keyword evidence="5 8" id="KW-1133">Transmembrane helix</keyword>
<feature type="transmembrane region" description="Helical" evidence="8">
    <location>
        <begin position="231"/>
        <end position="251"/>
    </location>
</feature>
<dbReference type="InterPro" id="IPR004869">
    <property type="entry name" value="MMPL_dom"/>
</dbReference>
<evidence type="ECO:0000313" key="11">
    <source>
        <dbReference type="Proteomes" id="UP000051783"/>
    </source>
</evidence>